<feature type="compositionally biased region" description="Basic and acidic residues" evidence="5">
    <location>
        <begin position="29"/>
        <end position="50"/>
    </location>
</feature>
<gene>
    <name evidence="7" type="primary">LOC108863657</name>
</gene>
<comment type="similarity">
    <text evidence="4">Belongs to the methyltransferase superfamily. METTL23 family.</text>
</comment>
<evidence type="ECO:0000256" key="4">
    <source>
        <dbReference type="ARBA" id="ARBA00043988"/>
    </source>
</evidence>
<dbReference type="RefSeq" id="XP_028967204.1">
    <property type="nucleotide sequence ID" value="XM_029111371.1"/>
</dbReference>
<evidence type="ECO:0000256" key="3">
    <source>
        <dbReference type="ARBA" id="ARBA00022691"/>
    </source>
</evidence>
<proteinExistence type="inferred from homology"/>
<dbReference type="PANTHER" id="PTHR14614">
    <property type="entry name" value="HEPATOCELLULAR CARCINOMA-ASSOCIATED ANTIGEN"/>
    <property type="match status" value="1"/>
</dbReference>
<dbReference type="GO" id="GO:0008168">
    <property type="term" value="F:methyltransferase activity"/>
    <property type="evidence" value="ECO:0007669"/>
    <property type="project" value="UniProtKB-KW"/>
</dbReference>
<keyword evidence="2" id="KW-0808">Transferase</keyword>
<dbReference type="Gene3D" id="3.40.50.150">
    <property type="entry name" value="Vaccinia Virus protein VP39"/>
    <property type="match status" value="1"/>
</dbReference>
<dbReference type="GeneID" id="108863657"/>
<dbReference type="PANTHER" id="PTHR14614:SF164">
    <property type="entry name" value="HISTONE-ARGININE METHYLTRANSFERASE METTL23"/>
    <property type="match status" value="1"/>
</dbReference>
<feature type="region of interest" description="Disordered" evidence="5">
    <location>
        <begin position="27"/>
        <end position="74"/>
    </location>
</feature>
<dbReference type="InterPro" id="IPR029063">
    <property type="entry name" value="SAM-dependent_MTases_sf"/>
</dbReference>
<sequence>MAASAMCSFVTVVVELVEVFRSHRSHRSRERDRAAHGDRSDREHWVDKQDNQNTAVTQSSQRRHSKGGVPPDVVNSVVPIDKNRKSRQFVFESSKECVCVNIIELADANYGLYVWPCAPVLAQYIWFYRDHVKGKRVIELGCGTGLPGILAALLGARVTLSDSANLPICLKHCQRNVEANGLSTTEVPVLGVTWGAFTPSLFELGPLDLILGSDILYEPKDFENVIVTASYLLHQNQHARFWATYQLRNAEYNLEKLLKKWNLVCMRVPLDHFDADTPSIGGSNLPGVHQIEMLVMTVDPTQEEPKPPKKDTIRWS</sequence>
<dbReference type="SUPFAM" id="SSF53335">
    <property type="entry name" value="S-adenosyl-L-methionine-dependent methyltransferases"/>
    <property type="match status" value="1"/>
</dbReference>
<name>A0AAJ7SEL5_9ACAR</name>
<keyword evidence="1" id="KW-0489">Methyltransferase</keyword>
<organism evidence="6 7">
    <name type="scientific">Galendromus occidentalis</name>
    <name type="common">western predatory mite</name>
    <dbReference type="NCBI Taxonomy" id="34638"/>
    <lineage>
        <taxon>Eukaryota</taxon>
        <taxon>Metazoa</taxon>
        <taxon>Ecdysozoa</taxon>
        <taxon>Arthropoda</taxon>
        <taxon>Chelicerata</taxon>
        <taxon>Arachnida</taxon>
        <taxon>Acari</taxon>
        <taxon>Parasitiformes</taxon>
        <taxon>Mesostigmata</taxon>
        <taxon>Gamasina</taxon>
        <taxon>Phytoseioidea</taxon>
        <taxon>Phytoseiidae</taxon>
        <taxon>Typhlodrominae</taxon>
        <taxon>Galendromus</taxon>
    </lineage>
</organism>
<reference evidence="7" key="1">
    <citation type="submission" date="2025-08" db="UniProtKB">
        <authorList>
            <consortium name="RefSeq"/>
        </authorList>
    </citation>
    <scope>IDENTIFICATION</scope>
</reference>
<keyword evidence="3" id="KW-0949">S-adenosyl-L-methionine</keyword>
<evidence type="ECO:0000313" key="7">
    <source>
        <dbReference type="RefSeq" id="XP_028967204.1"/>
    </source>
</evidence>
<evidence type="ECO:0000313" key="6">
    <source>
        <dbReference type="Proteomes" id="UP000694867"/>
    </source>
</evidence>
<accession>A0AAJ7SEL5</accession>
<dbReference type="CDD" id="cd02440">
    <property type="entry name" value="AdoMet_MTases"/>
    <property type="match status" value="1"/>
</dbReference>
<dbReference type="Proteomes" id="UP000694867">
    <property type="component" value="Unplaced"/>
</dbReference>
<dbReference type="GO" id="GO:0005634">
    <property type="term" value="C:nucleus"/>
    <property type="evidence" value="ECO:0007669"/>
    <property type="project" value="TreeGrafter"/>
</dbReference>
<evidence type="ECO:0000256" key="5">
    <source>
        <dbReference type="SAM" id="MobiDB-lite"/>
    </source>
</evidence>
<dbReference type="Pfam" id="PF10294">
    <property type="entry name" value="Methyltransf_16"/>
    <property type="match status" value="1"/>
</dbReference>
<dbReference type="InterPro" id="IPR019410">
    <property type="entry name" value="Methyltransf_16"/>
</dbReference>
<keyword evidence="6" id="KW-1185">Reference proteome</keyword>
<dbReference type="AlphaFoldDB" id="A0AAJ7SEL5"/>
<dbReference type="KEGG" id="goe:108863657"/>
<dbReference type="GO" id="GO:0005737">
    <property type="term" value="C:cytoplasm"/>
    <property type="evidence" value="ECO:0007669"/>
    <property type="project" value="TreeGrafter"/>
</dbReference>
<evidence type="ECO:0000256" key="2">
    <source>
        <dbReference type="ARBA" id="ARBA00022679"/>
    </source>
</evidence>
<dbReference type="GO" id="GO:0032259">
    <property type="term" value="P:methylation"/>
    <property type="evidence" value="ECO:0007669"/>
    <property type="project" value="UniProtKB-KW"/>
</dbReference>
<evidence type="ECO:0000256" key="1">
    <source>
        <dbReference type="ARBA" id="ARBA00022603"/>
    </source>
</evidence>
<protein>
    <submittedName>
        <fullName evidence="7">Methyltransferase-like protein 23</fullName>
    </submittedName>
</protein>
<feature type="compositionally biased region" description="Polar residues" evidence="5">
    <location>
        <begin position="51"/>
        <end position="60"/>
    </location>
</feature>